<sequence>MRSDSVQFVSRVRSKWASQRIPIDTTSDVDGYRQFAKIYARKDQRRPYAMSVANRNPFAILGGLRVHSGNTKP</sequence>
<proteinExistence type="predicted"/>
<dbReference type="EMBL" id="HG529594">
    <property type="protein sequence ID" value="CDI53795.1"/>
    <property type="molecule type" value="Genomic_DNA"/>
</dbReference>
<name>A0A077QUT9_9BASI</name>
<protein>
    <submittedName>
        <fullName evidence="1">Uncharacterized protein</fullName>
    </submittedName>
</protein>
<reference evidence="1" key="1">
    <citation type="journal article" date="2014" name="Genome Biol. Evol.">
        <title>Gene Loss Rather Than Gene Gain Is Associated with a Host Jump from Monocots to Dicots in the Smut Fungus Melanopsichium pennsylvanicum.</title>
        <authorList>
            <person name="Sharma R."/>
            <person name="Mishra B."/>
            <person name="Runge F."/>
            <person name="Thines M."/>
        </authorList>
    </citation>
    <scope>NUCLEOTIDE SEQUENCE</scope>
    <source>
        <strain evidence="1">4</strain>
    </source>
</reference>
<organism evidence="1">
    <name type="scientific">Melanopsichium pennsylvanicum 4</name>
    <dbReference type="NCBI Taxonomy" id="1398559"/>
    <lineage>
        <taxon>Eukaryota</taxon>
        <taxon>Fungi</taxon>
        <taxon>Dikarya</taxon>
        <taxon>Basidiomycota</taxon>
        <taxon>Ustilaginomycotina</taxon>
        <taxon>Ustilaginomycetes</taxon>
        <taxon>Ustilaginales</taxon>
        <taxon>Ustilaginaceae</taxon>
        <taxon>Melanopsichium</taxon>
    </lineage>
</organism>
<evidence type="ECO:0000313" key="1">
    <source>
        <dbReference type="EMBL" id="CDI53795.1"/>
    </source>
</evidence>
<dbReference type="AlphaFoldDB" id="A0A077QUT9"/>
<accession>A0A077QUT9</accession>